<dbReference type="Proteomes" id="UP001153954">
    <property type="component" value="Unassembled WGS sequence"/>
</dbReference>
<proteinExistence type="predicted"/>
<dbReference type="Pfam" id="PF14529">
    <property type="entry name" value="Exo_endo_phos_2"/>
    <property type="match status" value="1"/>
</dbReference>
<evidence type="ECO:0000313" key="3">
    <source>
        <dbReference type="Proteomes" id="UP001153954"/>
    </source>
</evidence>
<dbReference type="SUPFAM" id="SSF56219">
    <property type="entry name" value="DNase I-like"/>
    <property type="match status" value="1"/>
</dbReference>
<keyword evidence="3" id="KW-1185">Reference proteome</keyword>
<name>A0AAU9TZ72_EUPED</name>
<sequence>MFLGLSEVRKIGCNIEEHQNHILCYIGQTKGLYGVGFLIKKKYKGNIINFRGISDRVALLQLKFDSFFISIIQAYAPTERSSEEEIDQFYQDIETAHLLTEGKVIVMGDFNAKIGSPNTNHYPVLGQYGFGVNNDRGERLINHAFQYKLSIMNTFFKKKENRRWTWMSPDKKTKNEIDFIMTNNPKLISNIEVLNIQFPSDHRLLRATVRLNFPIKSRKAFATSLTIPKTDIEIKKYNAYLEKKPIFKPITTSWKKA</sequence>
<protein>
    <recommendedName>
        <fullName evidence="1">Endonuclease/exonuclease/phosphatase domain-containing protein</fullName>
    </recommendedName>
</protein>
<evidence type="ECO:0000313" key="2">
    <source>
        <dbReference type="EMBL" id="CAH2092476.1"/>
    </source>
</evidence>
<dbReference type="Gene3D" id="3.60.10.10">
    <property type="entry name" value="Endonuclease/exonuclease/phosphatase"/>
    <property type="match status" value="1"/>
</dbReference>
<gene>
    <name evidence="2" type="ORF">EEDITHA_LOCUS8230</name>
</gene>
<evidence type="ECO:0000259" key="1">
    <source>
        <dbReference type="Pfam" id="PF14529"/>
    </source>
</evidence>
<comment type="caution">
    <text evidence="2">The sequence shown here is derived from an EMBL/GenBank/DDBJ whole genome shotgun (WGS) entry which is preliminary data.</text>
</comment>
<reference evidence="2" key="1">
    <citation type="submission" date="2022-03" db="EMBL/GenBank/DDBJ databases">
        <authorList>
            <person name="Tunstrom K."/>
        </authorList>
    </citation>
    <scope>NUCLEOTIDE SEQUENCE</scope>
</reference>
<dbReference type="InterPro" id="IPR005135">
    <property type="entry name" value="Endo/exonuclease/phosphatase"/>
</dbReference>
<organism evidence="2 3">
    <name type="scientific">Euphydryas editha</name>
    <name type="common">Edith's checkerspot</name>
    <dbReference type="NCBI Taxonomy" id="104508"/>
    <lineage>
        <taxon>Eukaryota</taxon>
        <taxon>Metazoa</taxon>
        <taxon>Ecdysozoa</taxon>
        <taxon>Arthropoda</taxon>
        <taxon>Hexapoda</taxon>
        <taxon>Insecta</taxon>
        <taxon>Pterygota</taxon>
        <taxon>Neoptera</taxon>
        <taxon>Endopterygota</taxon>
        <taxon>Lepidoptera</taxon>
        <taxon>Glossata</taxon>
        <taxon>Ditrysia</taxon>
        <taxon>Papilionoidea</taxon>
        <taxon>Nymphalidae</taxon>
        <taxon>Nymphalinae</taxon>
        <taxon>Euphydryas</taxon>
    </lineage>
</organism>
<dbReference type="PANTHER" id="PTHR23227:SF67">
    <property type="entry name" value="CRANIOFACIAL DEVELOPMENT PROTEIN 2-LIKE"/>
    <property type="match status" value="1"/>
</dbReference>
<dbReference type="InterPro" id="IPR027124">
    <property type="entry name" value="Swc5/CFDP1/2"/>
</dbReference>
<dbReference type="EMBL" id="CAKOGL010000011">
    <property type="protein sequence ID" value="CAH2092476.1"/>
    <property type="molecule type" value="Genomic_DNA"/>
</dbReference>
<dbReference type="GO" id="GO:0003824">
    <property type="term" value="F:catalytic activity"/>
    <property type="evidence" value="ECO:0007669"/>
    <property type="project" value="InterPro"/>
</dbReference>
<accession>A0AAU9TZ72</accession>
<dbReference type="InterPro" id="IPR036691">
    <property type="entry name" value="Endo/exonu/phosph_ase_sf"/>
</dbReference>
<feature type="domain" description="Endonuclease/exonuclease/phosphatase" evidence="1">
    <location>
        <begin position="69"/>
        <end position="204"/>
    </location>
</feature>
<dbReference type="AlphaFoldDB" id="A0AAU9TZ72"/>
<dbReference type="PANTHER" id="PTHR23227">
    <property type="entry name" value="BUCENTAUR RELATED"/>
    <property type="match status" value="1"/>
</dbReference>